<dbReference type="PANTHER" id="PTHR43377">
    <property type="entry name" value="BILIVERDIN REDUCTASE A"/>
    <property type="match status" value="1"/>
</dbReference>
<accession>X0VTZ8</accession>
<dbReference type="SUPFAM" id="SSF51735">
    <property type="entry name" value="NAD(P)-binding Rossmann-fold domains"/>
    <property type="match status" value="1"/>
</dbReference>
<dbReference type="InterPro" id="IPR055170">
    <property type="entry name" value="GFO_IDH_MocA-like_dom"/>
</dbReference>
<dbReference type="InterPro" id="IPR000683">
    <property type="entry name" value="Gfo/Idh/MocA-like_OxRdtase_N"/>
</dbReference>
<feature type="domain" description="GFO/IDH/MocA-like oxidoreductase" evidence="2">
    <location>
        <begin position="138"/>
        <end position="240"/>
    </location>
</feature>
<protein>
    <submittedName>
        <fullName evidence="3">Uncharacterized protein</fullName>
    </submittedName>
</protein>
<evidence type="ECO:0000313" key="3">
    <source>
        <dbReference type="EMBL" id="GAG03996.1"/>
    </source>
</evidence>
<evidence type="ECO:0000259" key="1">
    <source>
        <dbReference type="Pfam" id="PF01408"/>
    </source>
</evidence>
<dbReference type="SUPFAM" id="SSF55347">
    <property type="entry name" value="Glyceraldehyde-3-phosphate dehydrogenase-like, C-terminal domain"/>
    <property type="match status" value="1"/>
</dbReference>
<name>X0VTZ8_9ZZZZ</name>
<evidence type="ECO:0000259" key="2">
    <source>
        <dbReference type="Pfam" id="PF22725"/>
    </source>
</evidence>
<comment type="caution">
    <text evidence="3">The sequence shown here is derived from an EMBL/GenBank/DDBJ whole genome shotgun (WGS) entry which is preliminary data.</text>
</comment>
<dbReference type="Pfam" id="PF22725">
    <property type="entry name" value="GFO_IDH_MocA_C3"/>
    <property type="match status" value="1"/>
</dbReference>
<dbReference type="EMBL" id="BARS01028054">
    <property type="protein sequence ID" value="GAG03996.1"/>
    <property type="molecule type" value="Genomic_DNA"/>
</dbReference>
<reference evidence="3" key="1">
    <citation type="journal article" date="2014" name="Front. Microbiol.">
        <title>High frequency of phylogenetically diverse reductive dehalogenase-homologous genes in deep subseafloor sedimentary metagenomes.</title>
        <authorList>
            <person name="Kawai M."/>
            <person name="Futagami T."/>
            <person name="Toyoda A."/>
            <person name="Takaki Y."/>
            <person name="Nishi S."/>
            <person name="Hori S."/>
            <person name="Arai W."/>
            <person name="Tsubouchi T."/>
            <person name="Morono Y."/>
            <person name="Uchiyama I."/>
            <person name="Ito T."/>
            <person name="Fujiyama A."/>
            <person name="Inagaki F."/>
            <person name="Takami H."/>
        </authorList>
    </citation>
    <scope>NUCLEOTIDE SEQUENCE</scope>
    <source>
        <strain evidence="3">Expedition CK06-06</strain>
    </source>
</reference>
<dbReference type="InterPro" id="IPR036291">
    <property type="entry name" value="NAD(P)-bd_dom_sf"/>
</dbReference>
<feature type="non-terminal residue" evidence="3">
    <location>
        <position position="245"/>
    </location>
</feature>
<dbReference type="GO" id="GO:0000166">
    <property type="term" value="F:nucleotide binding"/>
    <property type="evidence" value="ECO:0007669"/>
    <property type="project" value="InterPro"/>
</dbReference>
<dbReference type="PANTHER" id="PTHR43377:SF1">
    <property type="entry name" value="BILIVERDIN REDUCTASE A"/>
    <property type="match status" value="1"/>
</dbReference>
<sequence>MGKKLGVIGYGWMGQLLGRVAAEHPGVDLVSIADPAGYVERSAIGTRLFRSPDELGARLYPDYNEMFSKETLDAVIIATPEPLHLNPVIKAVDVGCHVFLEKPIARTLEEADRIISACKQAKRKLMIGYLLRFEPAYIAIRRAIEAEQIGTFKVAYARRNGTIDEARRLGGRTSVTNYIAVHDIDQILSYNPEVPVTSVYARAVRGRVQEELGTWDFSWMMFEFGDGSLGVVETGWGLPENAWGD</sequence>
<feature type="domain" description="Gfo/Idh/MocA-like oxidoreductase N-terminal" evidence="1">
    <location>
        <begin position="4"/>
        <end position="129"/>
    </location>
</feature>
<dbReference type="Gene3D" id="3.30.360.10">
    <property type="entry name" value="Dihydrodipicolinate Reductase, domain 2"/>
    <property type="match status" value="1"/>
</dbReference>
<dbReference type="InterPro" id="IPR051450">
    <property type="entry name" value="Gfo/Idh/MocA_Oxidoreductases"/>
</dbReference>
<proteinExistence type="predicted"/>
<dbReference type="AlphaFoldDB" id="X0VTZ8"/>
<dbReference type="Pfam" id="PF01408">
    <property type="entry name" value="GFO_IDH_MocA"/>
    <property type="match status" value="1"/>
</dbReference>
<dbReference type="Gene3D" id="3.40.50.720">
    <property type="entry name" value="NAD(P)-binding Rossmann-like Domain"/>
    <property type="match status" value="1"/>
</dbReference>
<organism evidence="3">
    <name type="scientific">marine sediment metagenome</name>
    <dbReference type="NCBI Taxonomy" id="412755"/>
    <lineage>
        <taxon>unclassified sequences</taxon>
        <taxon>metagenomes</taxon>
        <taxon>ecological metagenomes</taxon>
    </lineage>
</organism>
<gene>
    <name evidence="3" type="ORF">S01H1_44008</name>
</gene>